<evidence type="ECO:0000259" key="4">
    <source>
        <dbReference type="Pfam" id="PF18972"/>
    </source>
</evidence>
<evidence type="ECO:0000313" key="6">
    <source>
        <dbReference type="Proteomes" id="UP001159042"/>
    </source>
</evidence>
<protein>
    <recommendedName>
        <fullName evidence="4">Cns1/TTC4 wheel domain-containing protein</fullName>
    </recommendedName>
</protein>
<dbReference type="GO" id="GO:0006457">
    <property type="term" value="P:protein folding"/>
    <property type="evidence" value="ECO:0007669"/>
    <property type="project" value="TreeGrafter"/>
</dbReference>
<sequence>MESEEKPVKKPMTHEERLALAAKLDKELDEFIEKLPRRKYDEGWPEDRWEEEMEKHPFFMTQTPKPGQELHPLYEGLQQLKYDPDENEPEELATNYKEDGNFNFKHKNYRLAVVAYTEGIKIKCGNPEIEANLLNNRAAAHYFLKNYRSSLRDCETALRIKPGYDKALIRAANCCYELREFGKAVDYCDKILEKQKGNTAILDLRQESINAAKVKERDDRKKEAAAKRKAKEEEGIINEILGRGYNIEGGSKGHISIEKLEPCFPELMHNRVYLDASMSLVWPVVLVYPEYKIMDYIQQFSENEKFSEQLELVFEATPEWDEEKKYKSNNVNIYYETPRKRIVNVDLDKTLGDVLKMKEYIIKGGTPSFILLAKASPAEKRFLQEYSR</sequence>
<dbReference type="SUPFAM" id="SSF48452">
    <property type="entry name" value="TPR-like"/>
    <property type="match status" value="1"/>
</dbReference>
<organism evidence="5 6">
    <name type="scientific">Exocentrus adspersus</name>
    <dbReference type="NCBI Taxonomy" id="1586481"/>
    <lineage>
        <taxon>Eukaryota</taxon>
        <taxon>Metazoa</taxon>
        <taxon>Ecdysozoa</taxon>
        <taxon>Arthropoda</taxon>
        <taxon>Hexapoda</taxon>
        <taxon>Insecta</taxon>
        <taxon>Pterygota</taxon>
        <taxon>Neoptera</taxon>
        <taxon>Endopterygota</taxon>
        <taxon>Coleoptera</taxon>
        <taxon>Polyphaga</taxon>
        <taxon>Cucujiformia</taxon>
        <taxon>Chrysomeloidea</taxon>
        <taxon>Cerambycidae</taxon>
        <taxon>Lamiinae</taxon>
        <taxon>Acanthocinini</taxon>
        <taxon>Exocentrus</taxon>
    </lineage>
</organism>
<dbReference type="SMART" id="SM00028">
    <property type="entry name" value="TPR"/>
    <property type="match status" value="3"/>
</dbReference>
<comment type="caution">
    <text evidence="5">The sequence shown here is derived from an EMBL/GenBank/DDBJ whole genome shotgun (WGS) entry which is preliminary data.</text>
</comment>
<comment type="similarity">
    <text evidence="3">Belongs to the TTC4 family.</text>
</comment>
<dbReference type="InterPro" id="IPR044059">
    <property type="entry name" value="Csn1/TTC4_wheel"/>
</dbReference>
<keyword evidence="2" id="KW-0802">TPR repeat</keyword>
<feature type="domain" description="Cns1/TTC4 wheel" evidence="4">
    <location>
        <begin position="275"/>
        <end position="384"/>
    </location>
</feature>
<proteinExistence type="inferred from homology"/>
<dbReference type="GO" id="GO:0051879">
    <property type="term" value="F:Hsp90 protein binding"/>
    <property type="evidence" value="ECO:0007669"/>
    <property type="project" value="InterPro"/>
</dbReference>
<dbReference type="AlphaFoldDB" id="A0AAV8V8H1"/>
<evidence type="ECO:0000313" key="5">
    <source>
        <dbReference type="EMBL" id="KAJ8910500.1"/>
    </source>
</evidence>
<dbReference type="CDD" id="cd21380">
    <property type="entry name" value="CTWD_Cns1"/>
    <property type="match status" value="1"/>
</dbReference>
<accession>A0AAV8V8H1</accession>
<dbReference type="Gene3D" id="1.25.40.10">
    <property type="entry name" value="Tetratricopeptide repeat domain"/>
    <property type="match status" value="1"/>
</dbReference>
<dbReference type="Proteomes" id="UP001159042">
    <property type="component" value="Unassembled WGS sequence"/>
</dbReference>
<dbReference type="Pfam" id="PF18972">
    <property type="entry name" value="Wheel"/>
    <property type="match status" value="1"/>
</dbReference>
<keyword evidence="6" id="KW-1185">Reference proteome</keyword>
<reference evidence="5 6" key="1">
    <citation type="journal article" date="2023" name="Insect Mol. Biol.">
        <title>Genome sequencing provides insights into the evolution of gene families encoding plant cell wall-degrading enzymes in longhorned beetles.</title>
        <authorList>
            <person name="Shin N.R."/>
            <person name="Okamura Y."/>
            <person name="Kirsch R."/>
            <person name="Pauchet Y."/>
        </authorList>
    </citation>
    <scope>NUCLEOTIDE SEQUENCE [LARGE SCALE GENOMIC DNA]</scope>
    <source>
        <strain evidence="5">EAD_L_NR</strain>
    </source>
</reference>
<dbReference type="InterPro" id="IPR011990">
    <property type="entry name" value="TPR-like_helical_dom_sf"/>
</dbReference>
<dbReference type="PANTHER" id="PTHR46035">
    <property type="entry name" value="TETRATRICOPEPTIDE REPEAT PROTEIN 4"/>
    <property type="match status" value="1"/>
</dbReference>
<gene>
    <name evidence="5" type="ORF">NQ315_012347</name>
</gene>
<dbReference type="InterPro" id="IPR019734">
    <property type="entry name" value="TPR_rpt"/>
</dbReference>
<evidence type="ECO:0000256" key="3">
    <source>
        <dbReference type="ARBA" id="ARBA00023602"/>
    </source>
</evidence>
<dbReference type="GO" id="GO:0030544">
    <property type="term" value="F:Hsp70 protein binding"/>
    <property type="evidence" value="ECO:0007669"/>
    <property type="project" value="TreeGrafter"/>
</dbReference>
<evidence type="ECO:0000256" key="2">
    <source>
        <dbReference type="ARBA" id="ARBA00022803"/>
    </source>
</evidence>
<keyword evidence="1" id="KW-0677">Repeat</keyword>
<dbReference type="GO" id="GO:0005634">
    <property type="term" value="C:nucleus"/>
    <property type="evidence" value="ECO:0007669"/>
    <property type="project" value="TreeGrafter"/>
</dbReference>
<name>A0AAV8V8H1_9CUCU</name>
<dbReference type="PANTHER" id="PTHR46035:SF1">
    <property type="entry name" value="TETRATRICOPEPTIDE REPEAT PROTEIN 4"/>
    <property type="match status" value="1"/>
</dbReference>
<evidence type="ECO:0000256" key="1">
    <source>
        <dbReference type="ARBA" id="ARBA00022737"/>
    </source>
</evidence>
<dbReference type="EMBL" id="JANEYG010000286">
    <property type="protein sequence ID" value="KAJ8910500.1"/>
    <property type="molecule type" value="Genomic_DNA"/>
</dbReference>
<dbReference type="GO" id="GO:0005829">
    <property type="term" value="C:cytosol"/>
    <property type="evidence" value="ECO:0007669"/>
    <property type="project" value="TreeGrafter"/>
</dbReference>